<proteinExistence type="predicted"/>
<protein>
    <submittedName>
        <fullName evidence="4">LysM peptidoglycan-binding domain-containing protein</fullName>
    </submittedName>
</protein>
<feature type="compositionally biased region" description="Low complexity" evidence="1">
    <location>
        <begin position="308"/>
        <end position="343"/>
    </location>
</feature>
<gene>
    <name evidence="4" type="ORF">G9470_14615</name>
</gene>
<accession>A0ABX1VX96</accession>
<name>A0ABX1VX96_9FIRM</name>
<dbReference type="RefSeq" id="WP_170822201.1">
    <property type="nucleotide sequence ID" value="NZ_JAAOXG010000028.1"/>
</dbReference>
<dbReference type="CDD" id="cd00118">
    <property type="entry name" value="LysM"/>
    <property type="match status" value="1"/>
</dbReference>
<keyword evidence="2" id="KW-0472">Membrane</keyword>
<dbReference type="Gene3D" id="3.10.350.10">
    <property type="entry name" value="LysM domain"/>
    <property type="match status" value="1"/>
</dbReference>
<keyword evidence="2" id="KW-1133">Transmembrane helix</keyword>
<feature type="transmembrane region" description="Helical" evidence="2">
    <location>
        <begin position="221"/>
        <end position="241"/>
    </location>
</feature>
<feature type="domain" description="LysM" evidence="3">
    <location>
        <begin position="372"/>
        <end position="419"/>
    </location>
</feature>
<keyword evidence="2" id="KW-0812">Transmembrane</keyword>
<dbReference type="InterPro" id="IPR036779">
    <property type="entry name" value="LysM_dom_sf"/>
</dbReference>
<evidence type="ECO:0000259" key="3">
    <source>
        <dbReference type="PROSITE" id="PS51782"/>
    </source>
</evidence>
<organism evidence="4 5">
    <name type="scientific">Lacrimispora defluvii</name>
    <dbReference type="NCBI Taxonomy" id="2719233"/>
    <lineage>
        <taxon>Bacteria</taxon>
        <taxon>Bacillati</taxon>
        <taxon>Bacillota</taxon>
        <taxon>Clostridia</taxon>
        <taxon>Lachnospirales</taxon>
        <taxon>Lachnospiraceae</taxon>
        <taxon>Lacrimispora</taxon>
    </lineage>
</organism>
<evidence type="ECO:0000313" key="5">
    <source>
        <dbReference type="Proteomes" id="UP000539052"/>
    </source>
</evidence>
<evidence type="ECO:0000256" key="2">
    <source>
        <dbReference type="SAM" id="Phobius"/>
    </source>
</evidence>
<dbReference type="EMBL" id="JAAOXG010000028">
    <property type="protein sequence ID" value="NNJ31021.1"/>
    <property type="molecule type" value="Genomic_DNA"/>
</dbReference>
<dbReference type="SUPFAM" id="SSF54106">
    <property type="entry name" value="LysM domain"/>
    <property type="match status" value="1"/>
</dbReference>
<feature type="region of interest" description="Disordered" evidence="1">
    <location>
        <begin position="302"/>
        <end position="343"/>
    </location>
</feature>
<dbReference type="SMART" id="SM00257">
    <property type="entry name" value="LysM"/>
    <property type="match status" value="1"/>
</dbReference>
<dbReference type="Proteomes" id="UP000539052">
    <property type="component" value="Unassembled WGS sequence"/>
</dbReference>
<sequence>MDELYNPFPKLPKNIRQIGERDEIVKLYVEDYVNTYLKRLFPVSGQRLRVGLLLGSMELSDGTPYIFIDGALEMEDVTEEGKKISFTELSWKRASQNMEQLFPKRSIQGWFICASPGDDLSPLNYWKQHMQYFGGPNKLMYLSCGTEGDETIYVTSEDGFYKLQGYSIYYERNQMMQDYMVLRKDVKRIETDTNDKVIEEFRKRMGENKEEAVDRHQTVGLLRGMCMAMSVVVLAGGIVMFNNYEHMKSMESVVVSAIPAKAEKILLGDKAQKKGEKKEWGVVVEEADGEVYPTSAVNKETMSETMPGATQAQTAAQAGESAGETAGETVSETAAAAESEPAAQKVVEEKVTQAAKPETPPATQAAATDGQRIHTVVEGETLYGICIAEYKSVNKLKEICELNGLEDENKIVAGQKLRLP</sequence>
<dbReference type="Pfam" id="PF01476">
    <property type="entry name" value="LysM"/>
    <property type="match status" value="1"/>
</dbReference>
<evidence type="ECO:0000313" key="4">
    <source>
        <dbReference type="EMBL" id="NNJ31021.1"/>
    </source>
</evidence>
<dbReference type="InterPro" id="IPR018392">
    <property type="entry name" value="LysM"/>
</dbReference>
<reference evidence="4 5" key="1">
    <citation type="submission" date="2020-03" db="EMBL/GenBank/DDBJ databases">
        <title>Genome Sequence of industrial isolate, B5A.</title>
        <authorList>
            <person name="Sharma S."/>
            <person name="Patil P.B."/>
            <person name="Korpole S."/>
        </authorList>
    </citation>
    <scope>NUCLEOTIDE SEQUENCE [LARGE SCALE GENOMIC DNA]</scope>
    <source>
        <strain evidence="4 5">PI-S10-B5A</strain>
    </source>
</reference>
<dbReference type="PROSITE" id="PS51782">
    <property type="entry name" value="LYSM"/>
    <property type="match status" value="1"/>
</dbReference>
<comment type="caution">
    <text evidence="4">The sequence shown here is derived from an EMBL/GenBank/DDBJ whole genome shotgun (WGS) entry which is preliminary data.</text>
</comment>
<evidence type="ECO:0000256" key="1">
    <source>
        <dbReference type="SAM" id="MobiDB-lite"/>
    </source>
</evidence>
<keyword evidence="5" id="KW-1185">Reference proteome</keyword>